<dbReference type="EMBL" id="CADEPI010000887">
    <property type="protein sequence ID" value="CAB3388742.1"/>
    <property type="molecule type" value="Genomic_DNA"/>
</dbReference>
<evidence type="ECO:0000256" key="1">
    <source>
        <dbReference type="SAM" id="SignalP"/>
    </source>
</evidence>
<keyword evidence="3" id="KW-1185">Reference proteome</keyword>
<accession>A0A8S1E988</accession>
<comment type="caution">
    <text evidence="2">The sequence shown here is derived from an EMBL/GenBank/DDBJ whole genome shotgun (WGS) entry which is preliminary data.</text>
</comment>
<evidence type="ECO:0000313" key="3">
    <source>
        <dbReference type="Proteomes" id="UP000494165"/>
    </source>
</evidence>
<name>A0A8S1E988_9INSE</name>
<proteinExistence type="predicted"/>
<protein>
    <submittedName>
        <fullName evidence="2">Uncharacterized protein</fullName>
    </submittedName>
</protein>
<sequence length="156" mass="18235">MVSTLIILACYLMMTMVGASKKNFSTAERNSWINVEEYMKKTFDFFYKTDHQEFLLILGDVDGESSELSLFLMGARKQPQPAKRRTNQRPHPFFAVDNQTNVLIVDMPNFGDFYDVHIDIMMAFTYKLIFEKAEALHILLMRIWRTLQVQSLSLVH</sequence>
<dbReference type="AlphaFoldDB" id="A0A8S1E988"/>
<dbReference type="Proteomes" id="UP000494165">
    <property type="component" value="Unassembled WGS sequence"/>
</dbReference>
<evidence type="ECO:0000313" key="2">
    <source>
        <dbReference type="EMBL" id="CAB3388742.1"/>
    </source>
</evidence>
<gene>
    <name evidence="2" type="ORF">CLODIP_2_CD15134</name>
</gene>
<feature type="chain" id="PRO_5035822374" evidence="1">
    <location>
        <begin position="20"/>
        <end position="156"/>
    </location>
</feature>
<organism evidence="2 3">
    <name type="scientific">Cloeon dipterum</name>
    <dbReference type="NCBI Taxonomy" id="197152"/>
    <lineage>
        <taxon>Eukaryota</taxon>
        <taxon>Metazoa</taxon>
        <taxon>Ecdysozoa</taxon>
        <taxon>Arthropoda</taxon>
        <taxon>Hexapoda</taxon>
        <taxon>Insecta</taxon>
        <taxon>Pterygota</taxon>
        <taxon>Palaeoptera</taxon>
        <taxon>Ephemeroptera</taxon>
        <taxon>Pisciforma</taxon>
        <taxon>Baetidae</taxon>
        <taxon>Cloeon</taxon>
    </lineage>
</organism>
<feature type="signal peptide" evidence="1">
    <location>
        <begin position="1"/>
        <end position="19"/>
    </location>
</feature>
<reference evidence="2 3" key="1">
    <citation type="submission" date="2020-04" db="EMBL/GenBank/DDBJ databases">
        <authorList>
            <person name="Alioto T."/>
            <person name="Alioto T."/>
            <person name="Gomez Garrido J."/>
        </authorList>
    </citation>
    <scope>NUCLEOTIDE SEQUENCE [LARGE SCALE GENOMIC DNA]</scope>
</reference>
<keyword evidence="1" id="KW-0732">Signal</keyword>